<gene>
    <name evidence="1" type="ORF">MENTE1834_LOCUS17067</name>
</gene>
<proteinExistence type="predicted"/>
<dbReference type="Proteomes" id="UP001497535">
    <property type="component" value="Unassembled WGS sequence"/>
</dbReference>
<keyword evidence="2" id="KW-1185">Reference proteome</keyword>
<organism evidence="1 2">
    <name type="scientific">Meloidogyne enterolobii</name>
    <name type="common">Root-knot nematode worm</name>
    <name type="synonym">Meloidogyne mayaguensis</name>
    <dbReference type="NCBI Taxonomy" id="390850"/>
    <lineage>
        <taxon>Eukaryota</taxon>
        <taxon>Metazoa</taxon>
        <taxon>Ecdysozoa</taxon>
        <taxon>Nematoda</taxon>
        <taxon>Chromadorea</taxon>
        <taxon>Rhabditida</taxon>
        <taxon>Tylenchina</taxon>
        <taxon>Tylenchomorpha</taxon>
        <taxon>Tylenchoidea</taxon>
        <taxon>Meloidogynidae</taxon>
        <taxon>Meloidogyninae</taxon>
        <taxon>Meloidogyne</taxon>
    </lineage>
</organism>
<evidence type="ECO:0000313" key="1">
    <source>
        <dbReference type="EMBL" id="CAK5064548.1"/>
    </source>
</evidence>
<name>A0ACB0YV28_MELEN</name>
<reference evidence="1" key="1">
    <citation type="submission" date="2023-11" db="EMBL/GenBank/DDBJ databases">
        <authorList>
            <person name="Poullet M."/>
        </authorList>
    </citation>
    <scope>NUCLEOTIDE SEQUENCE</scope>
    <source>
        <strain evidence="1">E1834</strain>
    </source>
</reference>
<dbReference type="EMBL" id="CAVMJV010000019">
    <property type="protein sequence ID" value="CAK5064548.1"/>
    <property type="molecule type" value="Genomic_DNA"/>
</dbReference>
<evidence type="ECO:0000313" key="2">
    <source>
        <dbReference type="Proteomes" id="UP001497535"/>
    </source>
</evidence>
<sequence>MVPFNIAFRHRDPTPLGIDYVILLDSVVDVIFFADILLNFHTTFVGPVGEVVIDPKAIRHNYFKSWFLIDLLSCLPYDIFYMFKQDDERIASLFSALKVVRLLRLGRVARKLDNYLEYGAATLLLLLCAYVLVAHWMACIWYVIGEYEARNKFHFLQEQTLADGWLIRLSYDLKMPFNSSASNLSRLVGGPDKTHCYVSSLYFTMSCMSTVGFGNIASTTMNEKIFGICMMIISALLYAAIFGHMTTIIQQMTSSTQRYHQMISDVREFIRLQEIPKDLAEKVVDYIVSTWTISKGIESNKVLGFCPKDMRADICVHMNRKVFNEHICFKLMSDGCDLLYHTGESVDALWFVVQGSLEVKQDDEVVAILGKGDVFGDEFWKHNRTGQSSCMVQALTYSDLIKFRKVLDVKREQELEERRKIEKLEIATDHPIRKLLQRMQERHAARIASTRAEEEIHLVQNEINTIMEHGNSLDGNCDGGSERIEMSGVLNKLSRLERMLETLIGKQLEEGKI</sequence>
<comment type="caution">
    <text evidence="1">The sequence shown here is derived from an EMBL/GenBank/DDBJ whole genome shotgun (WGS) entry which is preliminary data.</text>
</comment>
<accession>A0ACB0YV28</accession>
<protein>
    <submittedName>
        <fullName evidence="1">Uncharacterized protein</fullName>
    </submittedName>
</protein>